<keyword evidence="2" id="KW-0808">Transferase</keyword>
<feature type="region of interest" description="Disordered" evidence="9">
    <location>
        <begin position="1544"/>
        <end position="1569"/>
    </location>
</feature>
<name>A0A8R1DP81_CAEJA</name>
<evidence type="ECO:0000313" key="12">
    <source>
        <dbReference type="Proteomes" id="UP000005237"/>
    </source>
</evidence>
<dbReference type="InterPro" id="IPR043128">
    <property type="entry name" value="Rev_trsase/Diguanyl_cyclase"/>
</dbReference>
<dbReference type="PROSITE" id="PS50158">
    <property type="entry name" value="ZF_CCHC"/>
    <property type="match status" value="1"/>
</dbReference>
<dbReference type="InterPro" id="IPR047187">
    <property type="entry name" value="SF1_C_Upf1"/>
</dbReference>
<protein>
    <recommendedName>
        <fullName evidence="1">RNA-directed DNA polymerase</fullName>
        <ecNumber evidence="1">2.7.7.49</ecNumber>
    </recommendedName>
</protein>
<sequence length="2554" mass="284106">MKFEMLLAEAARANTILPQGLAVMPAPAPTHQPKKAKGECFYCGIPGHFANECRRRVKDRANGIFRRENKTGFNPRSQTGFNPRSQTRSFPQNNPITNHQIFANQPTVQTIQSAVPALHAQMDALKAELEVRQNQINALIRRNDELAGSAPVTQSSNARVSCFRWSQTCLLTFLTLGSLLTPAFAVDPLVCMPHSPQYIRLPAPLDCSKASSPEPHPVVYKELTIYRPNTIAYESNGTLCKIVKRVTKYSVNMFGVRSEESTVKQLTVSSEECQNMKKFLHCNHGDLVPVNGIYKTLNDHVINWPSAPFSVFLGTQVTESTNCFLLNTRVTTRFGKETPESPAGSMAGCRFTSGFCNTREGAAFQWTPNPRQECKYLELKTMKGYMTNNIWLSKEKEFAISFDRNSTKLIDCGRKLTISDQGYGVSMATRNKRASTVDELTNFVPSNQLAAQLLAVEEAVLETTAAWFANNFMSWCSSFNAITAATHAATASNPTLAARQLLKKENIFARYIGSDVLSFQVCSPVPQDSFEFVPFTKTCYSKPALRVRLPTNTSIVTFIDLTTRVITNRAHPVECSLVTNFQYVSNKTLHSLDPFSLQLKSNSDFQLSDIPSSTALGAVPQEHLIFHNLVLGSLSENIQDTHYNEIWEALQGSPAAITRIISTHGDPNSGPLSVDDIQKAVSYWENAKWLWEIVFYAWTLVTNLLVTILVGATIVMILATNILAPYLPFKRTDFSPEQPQTPEVRLSDYTNLADRLRSPRINALSHSPEYFSAVIPLKANGINCWALIDTGASFTVAGQNIRHLLGIPKLQEPSSQTALGLGGNEVHMAGSAVVKFQIGNYTLFQTTHFTVGQCTPGGPRDYDFIIGNDALSRLPRFVLDYANGVFEVGNDKVPLGKPADQSIFPSRIAVHVLKDTIIPPLSESFVDCVLPVHNAPQDLVLISQSNTLTGQDLIIAPAVFTSKNAKILVTNPTNEAKILYANTTAASAAPRALKTVLCGLEDEALVYIDDILVYSRTFENHLSSIRKVLDRFRNFNLKASPMKCEFAKSSITFLGHEISKDSYSPNKANVAVIAAFPIPTNVSEVKRFVGMAGFFRRFIQNFSEIAEPLTRLTRKDKKFSWNKDQQEAFEKLRKLLILEPILGFPDYDKPFHIFCDASAVAQGAALMQTRPDNEKEYYSVAYASRTLSDTETRWPAIQVEMGAIIFALRQFKPYICMPKIILHSDHKPLTFLLQKSKTHDNIARWLVELQSYDINIIHIDGKKNTVADCLSRARDEENPGDQAELRDIVDFPICMNFSPALLSLARRNVPTTTLDIASEQEKDVQIRAIKKVLMNIAEVSSLSEEQKDRYALSSITPNGTVMTRTTPENDIEDFRQEIAKNVREAWNHAKMQADRAREQFTKSYDKNTRPADFKVLEEEIQLSAEELLAPLTSGLRPEEEIQLSAEELLAPLTSGLRPDEEIQLTAEELLAPLTSGLRPDEEIQLTADELLASPTGQVNTDEDMDTSAADPPADQMEIDNTDAPVDTTTDWAIIMEETEECVVDTHENSPVEEDTTTTETVPSSETMEHENIQDLPAHSDRHPFQKHYLHDESDLPEEPAERISASTTLKMIQDFRNESLKWMSKDTEVATMQNGKRNPNLNTISQFDCEETFALYIIRDSAGGNLRLTPAHRELVADDRPDLYLVHLTRHSTDVLNPGPPHPANFYAGDVIVVFSLKKRPGATTEQLKRDFAGITNMQNHNFWHVRKFALIKRRISTNQALWRIDNEDSRWAQESHRSHHGKQGAQPRKFSCIGYDQNRIVEAKPALYNGIPPNDQRCTVADILLPVLEPAHTLRSLLRGESRHAVITATRVQPPTVPLKPSVIAIFPLPQKFQEYIALAPNAFRGRNPDYRIGGNAILWTARFGLAATLAIANKNKDTHVYSTTIDATEKAGRALKVTFNIQGTSGPAPITAWARSTTFYMELPKYGNLQLEVEDSVLENRHLTLTAKFSWESQDRLQGKLPFGQHAGVWQELDDNVHQLRTFPEPSDWAASNSDSPANNCLIAVTGGPPVTRCSPNGQADAAVEFSGSSMVLSREQSIYANIVARSPTIGLIANAPPGVGKTVMVAGTTIHTIRSGNDTKATHLLTGITNVCILPLVKALKNLDPLNTCPPVRLISEVHRERLDPALRTDIDYPVLWVSHFTNLLRRVNPSATPMEIDANNDLVSAIQHLHAKKVDPNQFAHPHVRKGVNKGVGHARNIIARADLFRKLYRPRIFLGTVASVLDAFNTPEWITERETIKTIQADEASQLPLYAFTALALTFGRARIALVGDIRQLPPFEDPDLPRDLAAFASSRILTSATRTKALPVIDLIVGRRCPPPITKIYNELFYSKKLEAMWSRTNEAELRSFAEALHFPTAFPLQILDLPSTHSQSGTSLVNRGEALAAVRIVNTIRERTGTTNIGVLCFYKAQAGLVSTLLGDSPFYVGTIDGSQGHEFKVVVVLTTRTSPFRNCPFLEDDNRINVAISRTKRICCVLLDTAHASPRGAWSGIIHRIPTSARTNCVATSRSWIN</sequence>
<dbReference type="InterPro" id="IPR000477">
    <property type="entry name" value="RT_dom"/>
</dbReference>
<dbReference type="GO" id="GO:0005737">
    <property type="term" value="C:cytoplasm"/>
    <property type="evidence" value="ECO:0007669"/>
    <property type="project" value="UniProtKB-ARBA"/>
</dbReference>
<dbReference type="SUPFAM" id="SSF57756">
    <property type="entry name" value="Retrovirus zinc finger-like domains"/>
    <property type="match status" value="1"/>
</dbReference>
<proteinExistence type="predicted"/>
<keyword evidence="8" id="KW-0863">Zinc-finger</keyword>
<feature type="domain" description="CCHC-type" evidence="10">
    <location>
        <begin position="40"/>
        <end position="55"/>
    </location>
</feature>
<keyword evidence="3" id="KW-0548">Nucleotidyltransferase</keyword>
<dbReference type="InterPro" id="IPR027417">
    <property type="entry name" value="P-loop_NTPase"/>
</dbReference>
<dbReference type="Pfam" id="PF13650">
    <property type="entry name" value="Asp_protease_2"/>
    <property type="match status" value="1"/>
</dbReference>
<reference evidence="12" key="1">
    <citation type="submission" date="2010-08" db="EMBL/GenBank/DDBJ databases">
        <authorList>
            <consortium name="Caenorhabditis japonica Sequencing Consortium"/>
            <person name="Wilson R.K."/>
        </authorList>
    </citation>
    <scope>NUCLEOTIDE SEQUENCE [LARGE SCALE GENOMIC DNA]</scope>
    <source>
        <strain evidence="12">DF5081</strain>
    </source>
</reference>
<dbReference type="PANTHER" id="PTHR37984:SF5">
    <property type="entry name" value="PROTEIN NYNRIN-LIKE"/>
    <property type="match status" value="1"/>
</dbReference>
<dbReference type="InterPro" id="IPR041679">
    <property type="entry name" value="DNA2/NAM7-like_C"/>
</dbReference>
<dbReference type="Proteomes" id="UP000005237">
    <property type="component" value="Unassembled WGS sequence"/>
</dbReference>
<dbReference type="GO" id="GO:0008270">
    <property type="term" value="F:zinc ion binding"/>
    <property type="evidence" value="ECO:0007669"/>
    <property type="project" value="UniProtKB-KW"/>
</dbReference>
<dbReference type="Pfam" id="PF13087">
    <property type="entry name" value="AAA_12"/>
    <property type="match status" value="1"/>
</dbReference>
<dbReference type="InterPro" id="IPR036875">
    <property type="entry name" value="Znf_CCHC_sf"/>
</dbReference>
<evidence type="ECO:0000256" key="7">
    <source>
        <dbReference type="ARBA" id="ARBA00022918"/>
    </source>
</evidence>
<feature type="region of interest" description="Disordered" evidence="9">
    <location>
        <begin position="1493"/>
        <end position="1523"/>
    </location>
</feature>
<dbReference type="PROSITE" id="PS00141">
    <property type="entry name" value="ASP_PROTEASE"/>
    <property type="match status" value="1"/>
</dbReference>
<evidence type="ECO:0000256" key="1">
    <source>
        <dbReference type="ARBA" id="ARBA00012493"/>
    </source>
</evidence>
<evidence type="ECO:0000259" key="10">
    <source>
        <dbReference type="PROSITE" id="PS50158"/>
    </source>
</evidence>
<accession>A0A8R1DP81</accession>
<keyword evidence="12" id="KW-1185">Reference proteome</keyword>
<keyword evidence="8" id="KW-0479">Metal-binding</keyword>
<dbReference type="Pfam" id="PF00098">
    <property type="entry name" value="zf-CCHC"/>
    <property type="match status" value="1"/>
</dbReference>
<dbReference type="Gene3D" id="2.40.70.10">
    <property type="entry name" value="Acid Proteases"/>
    <property type="match status" value="1"/>
</dbReference>
<dbReference type="GO" id="GO:0004519">
    <property type="term" value="F:endonuclease activity"/>
    <property type="evidence" value="ECO:0007669"/>
    <property type="project" value="UniProtKB-KW"/>
</dbReference>
<dbReference type="GO" id="GO:0006508">
    <property type="term" value="P:proteolysis"/>
    <property type="evidence" value="ECO:0007669"/>
    <property type="project" value="InterPro"/>
</dbReference>
<dbReference type="GO" id="GO:0003676">
    <property type="term" value="F:nucleic acid binding"/>
    <property type="evidence" value="ECO:0007669"/>
    <property type="project" value="InterPro"/>
</dbReference>
<dbReference type="CDD" id="cd09274">
    <property type="entry name" value="RNase_HI_RT_Ty3"/>
    <property type="match status" value="1"/>
</dbReference>
<dbReference type="SUPFAM" id="SSF50630">
    <property type="entry name" value="Acid proteases"/>
    <property type="match status" value="1"/>
</dbReference>
<keyword evidence="6" id="KW-0378">Hydrolase</keyword>
<feature type="compositionally biased region" description="Polar residues" evidence="9">
    <location>
        <begin position="71"/>
        <end position="92"/>
    </location>
</feature>
<dbReference type="EnsemblMetazoa" id="CJA08386a.1">
    <property type="protein sequence ID" value="CJA08386a.1"/>
    <property type="gene ID" value="WBGene00127590"/>
</dbReference>
<organism evidence="11 12">
    <name type="scientific">Caenorhabditis japonica</name>
    <dbReference type="NCBI Taxonomy" id="281687"/>
    <lineage>
        <taxon>Eukaryota</taxon>
        <taxon>Metazoa</taxon>
        <taxon>Ecdysozoa</taxon>
        <taxon>Nematoda</taxon>
        <taxon>Chromadorea</taxon>
        <taxon>Rhabditida</taxon>
        <taxon>Rhabditina</taxon>
        <taxon>Rhabditomorpha</taxon>
        <taxon>Rhabditoidea</taxon>
        <taxon>Rhabditidae</taxon>
        <taxon>Peloderinae</taxon>
        <taxon>Caenorhabditis</taxon>
    </lineage>
</organism>
<evidence type="ECO:0000313" key="11">
    <source>
        <dbReference type="EnsemblMetazoa" id="CJA08386a.1"/>
    </source>
</evidence>
<dbReference type="GO" id="GO:0004190">
    <property type="term" value="F:aspartic-type endopeptidase activity"/>
    <property type="evidence" value="ECO:0007669"/>
    <property type="project" value="InterPro"/>
</dbReference>
<dbReference type="Pfam" id="PF17917">
    <property type="entry name" value="RT_RNaseH"/>
    <property type="match status" value="1"/>
</dbReference>
<dbReference type="InterPro" id="IPR001969">
    <property type="entry name" value="Aspartic_peptidase_AS"/>
</dbReference>
<evidence type="ECO:0000256" key="4">
    <source>
        <dbReference type="ARBA" id="ARBA00022722"/>
    </source>
</evidence>
<dbReference type="InterPro" id="IPR050951">
    <property type="entry name" value="Retrovirus_Pol_polyprotein"/>
</dbReference>
<dbReference type="Gene3D" id="4.10.60.10">
    <property type="entry name" value="Zinc finger, CCHC-type"/>
    <property type="match status" value="1"/>
</dbReference>
<evidence type="ECO:0000256" key="3">
    <source>
        <dbReference type="ARBA" id="ARBA00022695"/>
    </source>
</evidence>
<dbReference type="SUPFAM" id="SSF56672">
    <property type="entry name" value="DNA/RNA polymerases"/>
    <property type="match status" value="1"/>
</dbReference>
<reference evidence="11" key="2">
    <citation type="submission" date="2022-06" db="UniProtKB">
        <authorList>
            <consortium name="EnsemblMetazoa"/>
        </authorList>
    </citation>
    <scope>IDENTIFICATION</scope>
    <source>
        <strain evidence="11">DF5081</strain>
    </source>
</reference>
<feature type="region of interest" description="Disordered" evidence="9">
    <location>
        <begin position="69"/>
        <end position="92"/>
    </location>
</feature>
<dbReference type="FunFam" id="3.30.70.270:FF:000020">
    <property type="entry name" value="Transposon Tf2-6 polyprotein-like Protein"/>
    <property type="match status" value="1"/>
</dbReference>
<evidence type="ECO:0000256" key="5">
    <source>
        <dbReference type="ARBA" id="ARBA00022759"/>
    </source>
</evidence>
<dbReference type="PANTHER" id="PTHR37984">
    <property type="entry name" value="PROTEIN CBG26694"/>
    <property type="match status" value="1"/>
</dbReference>
<evidence type="ECO:0000256" key="9">
    <source>
        <dbReference type="SAM" id="MobiDB-lite"/>
    </source>
</evidence>
<evidence type="ECO:0000256" key="2">
    <source>
        <dbReference type="ARBA" id="ARBA00022679"/>
    </source>
</evidence>
<dbReference type="Gene3D" id="3.30.70.270">
    <property type="match status" value="2"/>
</dbReference>
<dbReference type="InterPro" id="IPR001878">
    <property type="entry name" value="Znf_CCHC"/>
</dbReference>
<dbReference type="Pfam" id="PF00078">
    <property type="entry name" value="RVT_1"/>
    <property type="match status" value="1"/>
</dbReference>
<keyword evidence="7" id="KW-0695">RNA-directed DNA polymerase</keyword>
<dbReference type="InterPro" id="IPR041373">
    <property type="entry name" value="RT_RNaseH"/>
</dbReference>
<keyword evidence="5" id="KW-0255">Endonuclease</keyword>
<evidence type="ECO:0000256" key="6">
    <source>
        <dbReference type="ARBA" id="ARBA00022801"/>
    </source>
</evidence>
<dbReference type="GO" id="GO:0019899">
    <property type="term" value="F:enzyme binding"/>
    <property type="evidence" value="ECO:0007669"/>
    <property type="project" value="UniProtKB-ARBA"/>
</dbReference>
<keyword evidence="8" id="KW-0862">Zinc</keyword>
<dbReference type="SUPFAM" id="SSF52540">
    <property type="entry name" value="P-loop containing nucleoside triphosphate hydrolases"/>
    <property type="match status" value="1"/>
</dbReference>
<dbReference type="SMART" id="SM00343">
    <property type="entry name" value="ZnF_C2HC"/>
    <property type="match status" value="1"/>
</dbReference>
<dbReference type="InterPro" id="IPR043502">
    <property type="entry name" value="DNA/RNA_pol_sf"/>
</dbReference>
<dbReference type="InterPro" id="IPR021109">
    <property type="entry name" value="Peptidase_aspartic_dom_sf"/>
</dbReference>
<dbReference type="EC" id="2.7.7.49" evidence="1"/>
<keyword evidence="4" id="KW-0540">Nuclease</keyword>
<dbReference type="CDD" id="cd18808">
    <property type="entry name" value="SF1_C_Upf1"/>
    <property type="match status" value="1"/>
</dbReference>
<evidence type="ECO:0000256" key="8">
    <source>
        <dbReference type="PROSITE-ProRule" id="PRU00047"/>
    </source>
</evidence>
<dbReference type="GO" id="GO:0003964">
    <property type="term" value="F:RNA-directed DNA polymerase activity"/>
    <property type="evidence" value="ECO:0007669"/>
    <property type="project" value="UniProtKB-KW"/>
</dbReference>
<dbReference type="Gene3D" id="3.40.50.300">
    <property type="entry name" value="P-loop containing nucleotide triphosphate hydrolases"/>
    <property type="match status" value="2"/>
</dbReference>